<dbReference type="OrthoDB" id="9104717at2"/>
<dbReference type="AlphaFoldDB" id="A0A370MZQ7"/>
<evidence type="ECO:0008006" key="4">
    <source>
        <dbReference type="Google" id="ProtNLM"/>
    </source>
</evidence>
<accession>A0A370MZQ7</accession>
<evidence type="ECO:0000313" key="2">
    <source>
        <dbReference type="EMBL" id="RDJ98687.1"/>
    </source>
</evidence>
<evidence type="ECO:0000313" key="3">
    <source>
        <dbReference type="Proteomes" id="UP000254875"/>
    </source>
</evidence>
<organism evidence="2 3">
    <name type="scientific">Paraburkholderia lacunae</name>
    <dbReference type="NCBI Taxonomy" id="2211104"/>
    <lineage>
        <taxon>Bacteria</taxon>
        <taxon>Pseudomonadati</taxon>
        <taxon>Pseudomonadota</taxon>
        <taxon>Betaproteobacteria</taxon>
        <taxon>Burkholderiales</taxon>
        <taxon>Burkholderiaceae</taxon>
        <taxon>Paraburkholderia</taxon>
    </lineage>
</organism>
<feature type="coiled-coil region" evidence="1">
    <location>
        <begin position="87"/>
        <end position="139"/>
    </location>
</feature>
<keyword evidence="3" id="KW-1185">Reference proteome</keyword>
<proteinExistence type="predicted"/>
<evidence type="ECO:0000256" key="1">
    <source>
        <dbReference type="SAM" id="Coils"/>
    </source>
</evidence>
<comment type="caution">
    <text evidence="2">The sequence shown here is derived from an EMBL/GenBank/DDBJ whole genome shotgun (WGS) entry which is preliminary data.</text>
</comment>
<dbReference type="InterPro" id="IPR013392">
    <property type="entry name" value="T3SS_HrpB7"/>
</dbReference>
<dbReference type="Pfam" id="PF09486">
    <property type="entry name" value="HrpB7"/>
    <property type="match status" value="1"/>
</dbReference>
<sequence>MRALVIRKWRTIVAAKARRCERIEADLAREREALAEREAQFKDAAQAHVEAQQKRAEHEARIVALLDGDARVATSDYLCHDAWRAPLKEALEAARAAEQKRRTALDRQRQKVAEVQAALARAQAAVEECRRKLDTLLRAAATAVELAADEEAAENLLARRYAR</sequence>
<dbReference type="EMBL" id="QHKS01000031">
    <property type="protein sequence ID" value="RDJ98687.1"/>
    <property type="molecule type" value="Genomic_DNA"/>
</dbReference>
<name>A0A370MZQ7_9BURK</name>
<reference evidence="3" key="1">
    <citation type="submission" date="2018-05" db="EMBL/GenBank/DDBJ databases">
        <authorList>
            <person name="Feng T."/>
        </authorList>
    </citation>
    <scope>NUCLEOTIDE SEQUENCE [LARGE SCALE GENOMIC DNA]</scope>
    <source>
        <strain evidence="3">S27</strain>
    </source>
</reference>
<dbReference type="Proteomes" id="UP000254875">
    <property type="component" value="Unassembled WGS sequence"/>
</dbReference>
<feature type="coiled-coil region" evidence="1">
    <location>
        <begin position="20"/>
        <end position="61"/>
    </location>
</feature>
<protein>
    <recommendedName>
        <fullName evidence="4">Type III secretion protein HrpB7</fullName>
    </recommendedName>
</protein>
<gene>
    <name evidence="2" type="ORF">DLM46_32345</name>
</gene>
<keyword evidence="1" id="KW-0175">Coiled coil</keyword>